<gene>
    <name evidence="2" type="ordered locus">XAC3739</name>
</gene>
<dbReference type="Proteomes" id="UP000000576">
    <property type="component" value="Chromosome"/>
</dbReference>
<evidence type="ECO:0000313" key="3">
    <source>
        <dbReference type="Proteomes" id="UP000000576"/>
    </source>
</evidence>
<name>A0AAI7ZI92_XANAC</name>
<dbReference type="EMBL" id="AE008923">
    <property type="protein sequence ID" value="AAM38581.1"/>
    <property type="molecule type" value="Genomic_DNA"/>
</dbReference>
<evidence type="ECO:0008006" key="4">
    <source>
        <dbReference type="Google" id="ProtNLM"/>
    </source>
</evidence>
<evidence type="ECO:0000256" key="1">
    <source>
        <dbReference type="SAM" id="Phobius"/>
    </source>
</evidence>
<dbReference type="InterPro" id="IPR046657">
    <property type="entry name" value="DUF6766"/>
</dbReference>
<feature type="transmembrane region" description="Helical" evidence="1">
    <location>
        <begin position="168"/>
        <end position="188"/>
    </location>
</feature>
<dbReference type="KEGG" id="xac:XAC3739"/>
<keyword evidence="1" id="KW-1133">Transmembrane helix</keyword>
<evidence type="ECO:0000313" key="2">
    <source>
        <dbReference type="EMBL" id="AAM38581.1"/>
    </source>
</evidence>
<reference evidence="2 3" key="1">
    <citation type="journal article" date="2002" name="Nature">
        <title>Comparison of the genomes of two Xanthomonas pathogens with differing host specificities.</title>
        <authorList>
            <person name="da Silva A.C."/>
            <person name="Ferro J.A."/>
            <person name="Reinach F.C."/>
            <person name="Farah C.S."/>
            <person name="Furlan L.R."/>
            <person name="Quaggio R.B."/>
            <person name="Monteiro-Vitorello C.B."/>
            <person name="Van Sluys M.A."/>
            <person name="Almeida N.F."/>
            <person name="Alves L.M."/>
            <person name="do Amaral A.M."/>
            <person name="Bertolini M.C."/>
            <person name="Camargo L.E."/>
            <person name="Camarotte G."/>
            <person name="Cannavan F."/>
            <person name="Cardozo J."/>
            <person name="Chambergo F."/>
            <person name="Ciapina L.P."/>
            <person name="Cicarelli R.M."/>
            <person name="Coutinho L.L."/>
            <person name="Cursino-Santos J.R."/>
            <person name="El-Dorry H."/>
            <person name="Faria J.B."/>
            <person name="Ferreira A.J."/>
            <person name="Ferreira R.C."/>
            <person name="Ferro M.I."/>
            <person name="Formighieri E.F."/>
            <person name="Franco M.C."/>
            <person name="Greggio C.C."/>
            <person name="Gruber A."/>
            <person name="Katsuyama A.M."/>
            <person name="Kishi L.T."/>
            <person name="Leite R.P."/>
            <person name="Lemos E.G."/>
            <person name="Lemos M.V."/>
            <person name="Locali E.C."/>
            <person name="Machado M.A."/>
            <person name="Madeira A.M."/>
            <person name="Martinez-Rossi N.M."/>
            <person name="Martins E.C."/>
            <person name="Meidanis J."/>
            <person name="Menck C.F."/>
            <person name="Miyaki C.Y."/>
            <person name="Moon D.H."/>
            <person name="Moreira L.M."/>
            <person name="Novo M.T."/>
            <person name="Okura V.K."/>
            <person name="Oliveira M.C."/>
            <person name="Oliveira V.R."/>
            <person name="Pereira H.A."/>
            <person name="Rossi A."/>
            <person name="Sena J.A."/>
            <person name="Silva C."/>
            <person name="de Souza R.F."/>
            <person name="Spinola L.A."/>
            <person name="Takita M.A."/>
            <person name="Tamura R.E."/>
            <person name="Teixeira E.C."/>
            <person name="Tezza R.I."/>
            <person name="Trindade dos Santos M."/>
            <person name="Truffi D."/>
            <person name="Tsai S.M."/>
            <person name="White F.F."/>
            <person name="Setubal J.C."/>
            <person name="Kitajima J.P."/>
        </authorList>
    </citation>
    <scope>NUCLEOTIDE SEQUENCE [LARGE SCALE GENOMIC DNA]</scope>
    <source>
        <strain evidence="2 3">306</strain>
    </source>
</reference>
<dbReference type="AlphaFoldDB" id="A0AAI7ZI92"/>
<sequence>MLPIAPCARQAVHRQCGGMQNSAAARKLHAVLPRTLDTARIARRSSMFLRRNGLSLCLLALTIFFIGCQVYAGLHAYNDELREQGQPTLLLSAYLHSPHFMSALFENWESEFLQMGMYVLLTVKLRQVGSAESRPLDPTEETVEIKSGPTPWPVRAGGVWRRLYDHSLAIAFAALFLMSFALHLVGSWRLEVTERAQKGLPPITVLEHFTSASFWFESMQNWQSEFLAVFSLVVLTIWLRQKDSPQSKPVEAPHSQTGG</sequence>
<organism evidence="2 3">
    <name type="scientific">Xanthomonas axonopodis pv. citri (strain 306)</name>
    <dbReference type="NCBI Taxonomy" id="190486"/>
    <lineage>
        <taxon>Bacteria</taxon>
        <taxon>Pseudomonadati</taxon>
        <taxon>Pseudomonadota</taxon>
        <taxon>Gammaproteobacteria</taxon>
        <taxon>Lysobacterales</taxon>
        <taxon>Lysobacteraceae</taxon>
        <taxon>Xanthomonas</taxon>
    </lineage>
</organism>
<keyword evidence="1" id="KW-0812">Transmembrane</keyword>
<proteinExistence type="predicted"/>
<accession>A0AAI7ZI92</accession>
<feature type="transmembrane region" description="Helical" evidence="1">
    <location>
        <begin position="53"/>
        <end position="72"/>
    </location>
</feature>
<keyword evidence="1" id="KW-0472">Membrane</keyword>
<dbReference type="Pfam" id="PF20554">
    <property type="entry name" value="DUF6766"/>
    <property type="match status" value="1"/>
</dbReference>
<protein>
    <recommendedName>
        <fullName evidence="4">Transmembrane protein</fullName>
    </recommendedName>
</protein>